<dbReference type="EMBL" id="CM047585">
    <property type="protein sequence ID" value="KAI9910403.1"/>
    <property type="molecule type" value="Genomic_DNA"/>
</dbReference>
<proteinExistence type="predicted"/>
<evidence type="ECO:0000313" key="2">
    <source>
        <dbReference type="Proteomes" id="UP001163321"/>
    </source>
</evidence>
<sequence length="320" mass="35004">MANAAPAFPGELGGFGRGCGGRGRIRGVGSRDCQLLSGVVAKGGGDEDYACPEADESWSAYKKLDGWAKSVIVGRGCLNAIPCGVVVTEVRTSEEIISTDPATPASLENLMQQAGQVWFPDSAHKTATAIKDFNGERIMEMYADPQARGGVLERAGLIEIKYRKKQLLGSMNRLDDKLKQLTVRLAELTPVEKKIESAKILAEIKTREEMLLPIYVQVATEFGDLHDTPGRMKSVGCIRQIIPWANSRKFFYWRLKRQLAEFSLRRQIVAASAGGPRATTFMSSEQVLKGWLTKAVNGGRVPRQQNVSDHTSLHGANAKE</sequence>
<evidence type="ECO:0000313" key="1">
    <source>
        <dbReference type="EMBL" id="KAI9910403.1"/>
    </source>
</evidence>
<protein>
    <submittedName>
        <fullName evidence="1">Uncharacterized protein</fullName>
    </submittedName>
</protein>
<name>A0ACC0VV58_9STRA</name>
<dbReference type="Proteomes" id="UP001163321">
    <property type="component" value="Chromosome 6"/>
</dbReference>
<keyword evidence="2" id="KW-1185">Reference proteome</keyword>
<comment type="caution">
    <text evidence="1">The sequence shown here is derived from an EMBL/GenBank/DDBJ whole genome shotgun (WGS) entry which is preliminary data.</text>
</comment>
<organism evidence="1 2">
    <name type="scientific">Peronosclerospora sorghi</name>
    <dbReference type="NCBI Taxonomy" id="230839"/>
    <lineage>
        <taxon>Eukaryota</taxon>
        <taxon>Sar</taxon>
        <taxon>Stramenopiles</taxon>
        <taxon>Oomycota</taxon>
        <taxon>Peronosporomycetes</taxon>
        <taxon>Peronosporales</taxon>
        <taxon>Peronosporaceae</taxon>
        <taxon>Peronosclerospora</taxon>
    </lineage>
</organism>
<accession>A0ACC0VV58</accession>
<gene>
    <name evidence="1" type="ORF">PsorP6_010266</name>
</gene>
<reference evidence="1 2" key="1">
    <citation type="journal article" date="2022" name="bioRxiv">
        <title>The genome of the oomycete Peronosclerospora sorghi, a cosmopolitan pathogen of maize and sorghum, is inflated with dispersed pseudogenes.</title>
        <authorList>
            <person name="Fletcher K."/>
            <person name="Martin F."/>
            <person name="Isakeit T."/>
            <person name="Cavanaugh K."/>
            <person name="Magill C."/>
            <person name="Michelmore R."/>
        </authorList>
    </citation>
    <scope>NUCLEOTIDE SEQUENCE [LARGE SCALE GENOMIC DNA]</scope>
    <source>
        <strain evidence="1">P6</strain>
    </source>
</reference>